<evidence type="ECO:0000313" key="4">
    <source>
        <dbReference type="EMBL" id="MBB4000880.1"/>
    </source>
</evidence>
<organism evidence="4 5">
    <name type="scientific">Aureimonas pseudogalii</name>
    <dbReference type="NCBI Taxonomy" id="1744844"/>
    <lineage>
        <taxon>Bacteria</taxon>
        <taxon>Pseudomonadati</taxon>
        <taxon>Pseudomonadota</taxon>
        <taxon>Alphaproteobacteria</taxon>
        <taxon>Hyphomicrobiales</taxon>
        <taxon>Aurantimonadaceae</taxon>
        <taxon>Aureimonas</taxon>
    </lineage>
</organism>
<dbReference type="Pfam" id="PF20736">
    <property type="entry name" value="Glyco_hydro127M"/>
    <property type="match status" value="1"/>
</dbReference>
<evidence type="ECO:0000259" key="3">
    <source>
        <dbReference type="Pfam" id="PF20737"/>
    </source>
</evidence>
<comment type="caution">
    <text evidence="4">The sequence shown here is derived from an EMBL/GenBank/DDBJ whole genome shotgun (WGS) entry which is preliminary data.</text>
</comment>
<feature type="domain" description="Non-reducing end beta-L-arabinofuranosidase-like GH127 catalytic" evidence="1">
    <location>
        <begin position="26"/>
        <end position="426"/>
    </location>
</feature>
<dbReference type="InterPro" id="IPR049049">
    <property type="entry name" value="Beta-AFase-like_GH127_C"/>
</dbReference>
<dbReference type="Pfam" id="PF07944">
    <property type="entry name" value="Beta-AFase-like_GH127_cat"/>
    <property type="match status" value="1"/>
</dbReference>
<dbReference type="InterPro" id="IPR012878">
    <property type="entry name" value="Beta-AFase-like_GH127_cat"/>
</dbReference>
<gene>
    <name evidence="4" type="ORF">GGR04_004761</name>
</gene>
<accession>A0A7W6H930</accession>
<dbReference type="InterPro" id="IPR049174">
    <property type="entry name" value="Beta-AFase-like"/>
</dbReference>
<dbReference type="EMBL" id="JACIEK010000036">
    <property type="protein sequence ID" value="MBB4000880.1"/>
    <property type="molecule type" value="Genomic_DNA"/>
</dbReference>
<reference evidence="4 5" key="1">
    <citation type="submission" date="2020-08" db="EMBL/GenBank/DDBJ databases">
        <title>Genomic Encyclopedia of Type Strains, Phase IV (KMG-IV): sequencing the most valuable type-strain genomes for metagenomic binning, comparative biology and taxonomic classification.</title>
        <authorList>
            <person name="Goeker M."/>
        </authorList>
    </citation>
    <scope>NUCLEOTIDE SEQUENCE [LARGE SCALE GENOMIC DNA]</scope>
    <source>
        <strain evidence="4 5">DSM 102238</strain>
    </source>
</reference>
<dbReference type="PANTHER" id="PTHR43465:SF2">
    <property type="entry name" value="DUF1680 DOMAIN PROTEIN (AFU_ORTHOLOGUE AFUA_1G08910)"/>
    <property type="match status" value="1"/>
</dbReference>
<evidence type="ECO:0000259" key="2">
    <source>
        <dbReference type="Pfam" id="PF20736"/>
    </source>
</evidence>
<dbReference type="PANTHER" id="PTHR43465">
    <property type="entry name" value="DUF1680 DOMAIN PROTEIN (AFU_ORTHOLOGUE AFUA_1G08910)"/>
    <property type="match status" value="1"/>
</dbReference>
<dbReference type="Pfam" id="PF20737">
    <property type="entry name" value="Glyco_hydro127C"/>
    <property type="match status" value="1"/>
</dbReference>
<sequence length="650" mass="72257">MNVQAPLLARDAARPKAKFRPPAVHQVRVEGFFGPRIDAIAATTAHTLLDRCIAAGMLDQVDPDRPNPGLKIPFQTGNDTVTTQMFWDSDFGKSIETAAYALSRKPDPALEARVDEVVEAYGRLQDENGYLNSWYQRIEPGRRWTNLRDCHELYDAGHMMEGAVAYFHATGKRRLLDIMAGYADHIASVFGPGEGQKRGYCGHPEIELALVRLARATGERRYLDLARFFVDERGAAPHYFDEEARARGRDPQDYHFEDHRYTQSHEPVRAQRHVVGHAVRAAYLYSGMADVSTEYGDETLKPALEALWGHLTEKNLYVTGGFGPSAHNEGLTFDYDLPNETAYAETCAAVALVFWANRMLGLGPDRAYGDVMERALYNGALVGLSLDGTRFFYDNPLESRGAHHRWRWHRCPCCPPNIARLVASVGTYAYGEAEREIAVHLYCEGVADLETAGTKVRIRQETRYPFEGRVALTVEPEAPADWTLSLRLPGWSSAIAVSVNGEAVEVGAHEEKGYLRLTRRWAAGDRVELDIDMPVERLHARPEIGADQGRVALQRGPLVYCLEEADNGAHLNSVLLTPESAFRCEEASDLGGATVLVTQGLREIGADGAALYAPTAPMREAASLRAVPYYAWDNRAEGEMLVWVRQEGAR</sequence>
<proteinExistence type="predicted"/>
<evidence type="ECO:0000313" key="5">
    <source>
        <dbReference type="Proteomes" id="UP000542776"/>
    </source>
</evidence>
<dbReference type="Proteomes" id="UP000542776">
    <property type="component" value="Unassembled WGS sequence"/>
</dbReference>
<evidence type="ECO:0008006" key="6">
    <source>
        <dbReference type="Google" id="ProtNLM"/>
    </source>
</evidence>
<dbReference type="InterPro" id="IPR049046">
    <property type="entry name" value="Beta-AFase-like_GH127_middle"/>
</dbReference>
<name>A0A7W6H930_9HYPH</name>
<feature type="domain" description="Non-reducing end beta-L-arabinofuranosidase-like GH127 middle" evidence="2">
    <location>
        <begin position="437"/>
        <end position="533"/>
    </location>
</feature>
<dbReference type="AlphaFoldDB" id="A0A7W6H930"/>
<feature type="domain" description="Non-reducing end beta-L-arabinofuranosidase-like GH127 C-terminal" evidence="3">
    <location>
        <begin position="535"/>
        <end position="645"/>
    </location>
</feature>
<dbReference type="InterPro" id="IPR008928">
    <property type="entry name" value="6-hairpin_glycosidase_sf"/>
</dbReference>
<dbReference type="RefSeq" id="WP_183202958.1">
    <property type="nucleotide sequence ID" value="NZ_JACIEK010000036.1"/>
</dbReference>
<dbReference type="GO" id="GO:0005975">
    <property type="term" value="P:carbohydrate metabolic process"/>
    <property type="evidence" value="ECO:0007669"/>
    <property type="project" value="InterPro"/>
</dbReference>
<dbReference type="SUPFAM" id="SSF48208">
    <property type="entry name" value="Six-hairpin glycosidases"/>
    <property type="match status" value="1"/>
</dbReference>
<evidence type="ECO:0000259" key="1">
    <source>
        <dbReference type="Pfam" id="PF07944"/>
    </source>
</evidence>
<keyword evidence="5" id="KW-1185">Reference proteome</keyword>
<protein>
    <recommendedName>
        <fullName evidence="6">Glycoside hydrolase family 127 protein</fullName>
    </recommendedName>
</protein>